<organism evidence="4 5">
    <name type="scientific">Mesorhabditis spiculigera</name>
    <dbReference type="NCBI Taxonomy" id="96644"/>
    <lineage>
        <taxon>Eukaryota</taxon>
        <taxon>Metazoa</taxon>
        <taxon>Ecdysozoa</taxon>
        <taxon>Nematoda</taxon>
        <taxon>Chromadorea</taxon>
        <taxon>Rhabditida</taxon>
        <taxon>Rhabditina</taxon>
        <taxon>Rhabditomorpha</taxon>
        <taxon>Rhabditoidea</taxon>
        <taxon>Rhabditidae</taxon>
        <taxon>Mesorhabditinae</taxon>
        <taxon>Mesorhabditis</taxon>
    </lineage>
</organism>
<protein>
    <recommendedName>
        <fullName evidence="3">VWFA domain-containing protein</fullName>
    </recommendedName>
</protein>
<dbReference type="InterPro" id="IPR036465">
    <property type="entry name" value="vWFA_dom_sf"/>
</dbReference>
<dbReference type="EMBL" id="CATQJA010002644">
    <property type="protein sequence ID" value="CAJ0576592.1"/>
    <property type="molecule type" value="Genomic_DNA"/>
</dbReference>
<dbReference type="CDD" id="cd00198">
    <property type="entry name" value="vWFA"/>
    <property type="match status" value="1"/>
</dbReference>
<name>A0AA36CYD4_9BILA</name>
<feature type="domain" description="VWFA" evidence="3">
    <location>
        <begin position="382"/>
        <end position="602"/>
    </location>
</feature>
<dbReference type="SMART" id="SM00327">
    <property type="entry name" value="VWA"/>
    <property type="match status" value="2"/>
</dbReference>
<feature type="transmembrane region" description="Helical" evidence="2">
    <location>
        <begin position="7"/>
        <end position="30"/>
    </location>
</feature>
<sequence length="1062" mass="117320">MARFDLVRVVLAGLSAFLLLLSIIFIILFATKQTKSSGFITSFEGTFDSDSAASDALEKAFKDAKYTVRDIGVQRGPNGVYKGVVVLKGSQKASDVQKVSADALKNLQIGGTDSVSDVCQKSAPITPTKTPTVPTVATKTSKPQDPTTAVPVSWWCPEVGPRDYIFVVDTLAPSASADELQAKVDALGDALDNALEQDSNPQSRFALIATNGEDNETTVLYKLAPPDQTLDTARTALIALIQSANEAENYDTIRFSEVTTQIGQVGKLSSSRPVSIILIADHLGDESLKLQFSKLRQQGYFVTGVLSDLILDNYADVFSTAPVGFGESYKAFSSDHIKQAVCTVSSASAAVEEKNEVIPASDAILDDAKLAASKPFACLTHDIVLVFDETQSIYNTTEDDWKRVAYHILDQFQWYDERNPDEEDVFTRFSVVVFGGIGKGGYGGEAVRDDPDKPEDYTTEILFGLDKYTTAAGAKAQIAANVYVYNGLTNITSALRAVQKVFDDAEPYAALNRTSKRVVITMTDGYLTADDQKITKAQAKVLRDAPYQADMWFVLAENNTHNSNFPDAYKFAVEMADNKPQRVFNTSKQALADSDIGFDNNYHTQYPCPPKRCKVVYFACENTEVLDPMFNQQSNMLCVQETLLMAEYINQQIANVTYRFLLYSSKELTTLYPPQGEDDSYDNFKKQVSTLLDPAALDAKHAGFTYLANALNVIATSFRQYEKKNPLVDGALIIAGQYQKGKIEDWTLVKGAVANLHTRFTNVFVLDRSDDYHREPYNNTDFGWGVVTDQTQIDVFNGNATLDEQALEKIGAIKAINKLDCGLPPDVYCNKMMDVQFAFHFADHGDADLFADQKLVAERLVSQFRAPYPVHLGAYFLRTDIEDVELSLSTPSDIRNLIGNDSTLTAADDLNIWNDVLKERFLANAGCGHTSGQGDRPNVDNVLVIVSNDWTKWQQNTYTDVTQQLSGWTCQDCANYPKFLFVDLNPGNTTHPDGITKDGPNSNLFQISNYNFDLREPHSQINVAVTNICVPFKRFCCTDFPCNPFVGGTCQKRTFSALISSY</sequence>
<evidence type="ECO:0000259" key="3">
    <source>
        <dbReference type="PROSITE" id="PS50234"/>
    </source>
</evidence>
<evidence type="ECO:0000313" key="4">
    <source>
        <dbReference type="EMBL" id="CAJ0576592.1"/>
    </source>
</evidence>
<proteinExistence type="predicted"/>
<keyword evidence="5" id="KW-1185">Reference proteome</keyword>
<dbReference type="Pfam" id="PF00092">
    <property type="entry name" value="VWA"/>
    <property type="match status" value="1"/>
</dbReference>
<evidence type="ECO:0000313" key="5">
    <source>
        <dbReference type="Proteomes" id="UP001177023"/>
    </source>
</evidence>
<feature type="non-terminal residue" evidence="4">
    <location>
        <position position="1"/>
    </location>
</feature>
<keyword evidence="2" id="KW-0472">Membrane</keyword>
<comment type="caution">
    <text evidence="4">The sequence shown here is derived from an EMBL/GenBank/DDBJ whole genome shotgun (WGS) entry which is preliminary data.</text>
</comment>
<dbReference type="SUPFAM" id="SSF53300">
    <property type="entry name" value="vWA-like"/>
    <property type="match status" value="1"/>
</dbReference>
<dbReference type="InterPro" id="IPR002035">
    <property type="entry name" value="VWF_A"/>
</dbReference>
<dbReference type="AlphaFoldDB" id="A0AA36CYD4"/>
<gene>
    <name evidence="4" type="ORF">MSPICULIGERA_LOCUS14882</name>
</gene>
<feature type="region of interest" description="Disordered" evidence="1">
    <location>
        <begin position="122"/>
        <end position="149"/>
    </location>
</feature>
<dbReference type="PROSITE" id="PS50234">
    <property type="entry name" value="VWFA"/>
    <property type="match status" value="1"/>
</dbReference>
<accession>A0AA36CYD4</accession>
<reference evidence="4" key="1">
    <citation type="submission" date="2023-06" db="EMBL/GenBank/DDBJ databases">
        <authorList>
            <person name="Delattre M."/>
        </authorList>
    </citation>
    <scope>NUCLEOTIDE SEQUENCE</scope>
    <source>
        <strain evidence="4">AF72</strain>
    </source>
</reference>
<evidence type="ECO:0000256" key="1">
    <source>
        <dbReference type="SAM" id="MobiDB-lite"/>
    </source>
</evidence>
<evidence type="ECO:0000256" key="2">
    <source>
        <dbReference type="SAM" id="Phobius"/>
    </source>
</evidence>
<dbReference type="Gene3D" id="3.40.50.410">
    <property type="entry name" value="von Willebrand factor, type A domain"/>
    <property type="match status" value="1"/>
</dbReference>
<keyword evidence="2" id="KW-1133">Transmembrane helix</keyword>
<dbReference type="Proteomes" id="UP001177023">
    <property type="component" value="Unassembled WGS sequence"/>
</dbReference>
<feature type="compositionally biased region" description="Low complexity" evidence="1">
    <location>
        <begin position="123"/>
        <end position="140"/>
    </location>
</feature>
<keyword evidence="2" id="KW-0812">Transmembrane</keyword>